<protein>
    <submittedName>
        <fullName evidence="2">Isopentenyl-diphosphate delta-isomerase</fullName>
        <ecNumber evidence="2">5.3.3.2</ecNumber>
    </submittedName>
</protein>
<name>A0ABM9AVV9_9BACT</name>
<comment type="caution">
    <text evidence="2">The sequence shown here is derived from an EMBL/GenBank/DDBJ whole genome shotgun (WGS) entry which is preliminary data.</text>
</comment>
<dbReference type="InterPro" id="IPR013785">
    <property type="entry name" value="Aldolase_TIM"/>
</dbReference>
<evidence type="ECO:0000313" key="2">
    <source>
        <dbReference type="EMBL" id="CAH0998736.1"/>
    </source>
</evidence>
<evidence type="ECO:0000256" key="1">
    <source>
        <dbReference type="SAM" id="MobiDB-lite"/>
    </source>
</evidence>
<dbReference type="Proteomes" id="UP000837803">
    <property type="component" value="Unassembled WGS sequence"/>
</dbReference>
<organism evidence="2 3">
    <name type="scientific">Neolewinella maritima</name>
    <dbReference type="NCBI Taxonomy" id="1383882"/>
    <lineage>
        <taxon>Bacteria</taxon>
        <taxon>Pseudomonadati</taxon>
        <taxon>Bacteroidota</taxon>
        <taxon>Saprospiria</taxon>
        <taxon>Saprospirales</taxon>
        <taxon>Lewinellaceae</taxon>
        <taxon>Neolewinella</taxon>
    </lineage>
</organism>
<dbReference type="GO" id="GO:0004452">
    <property type="term" value="F:isopentenyl-diphosphate delta-isomerase activity"/>
    <property type="evidence" value="ECO:0007669"/>
    <property type="project" value="UniProtKB-EC"/>
</dbReference>
<reference evidence="2" key="1">
    <citation type="submission" date="2021-12" db="EMBL/GenBank/DDBJ databases">
        <authorList>
            <person name="Rodrigo-Torres L."/>
            <person name="Arahal R. D."/>
            <person name="Lucena T."/>
        </authorList>
    </citation>
    <scope>NUCLEOTIDE SEQUENCE</scope>
    <source>
        <strain evidence="2">CECT 8419</strain>
    </source>
</reference>
<dbReference type="RefSeq" id="WP_238748990.1">
    <property type="nucleotide sequence ID" value="NZ_CAKLPZ010000001.1"/>
</dbReference>
<dbReference type="PANTHER" id="PTHR43665:SF1">
    <property type="entry name" value="ISOPENTENYL-DIPHOSPHATE DELTA-ISOMERASE"/>
    <property type="match status" value="1"/>
</dbReference>
<proteinExistence type="predicted"/>
<dbReference type="InterPro" id="IPR011179">
    <property type="entry name" value="IPdP_isomerase"/>
</dbReference>
<dbReference type="PANTHER" id="PTHR43665">
    <property type="entry name" value="ISOPENTENYL-DIPHOSPHATE DELTA-ISOMERASE"/>
    <property type="match status" value="1"/>
</dbReference>
<dbReference type="EC" id="5.3.3.2" evidence="2"/>
<dbReference type="Gene3D" id="3.20.20.70">
    <property type="entry name" value="Aldolase class I"/>
    <property type="match status" value="1"/>
</dbReference>
<keyword evidence="3" id="KW-1185">Reference proteome</keyword>
<accession>A0ABM9AVV9</accession>
<gene>
    <name evidence="2" type="primary">fni</name>
    <name evidence="2" type="ORF">LEM8419_00082</name>
</gene>
<evidence type="ECO:0000313" key="3">
    <source>
        <dbReference type="Proteomes" id="UP000837803"/>
    </source>
</evidence>
<dbReference type="EMBL" id="CAKLPZ010000001">
    <property type="protein sequence ID" value="CAH0998736.1"/>
    <property type="molecule type" value="Genomic_DNA"/>
</dbReference>
<dbReference type="SUPFAM" id="SSF51395">
    <property type="entry name" value="FMN-linked oxidoreductases"/>
    <property type="match status" value="1"/>
</dbReference>
<sequence>MAEFPSVSPPDTAPRDPTAPGRKEDHIELAFRSQVDRLQLDKRFDYEPLLAAHPAPGSLPRIDWGDKQLHAPLWVSSMTGGTEKAYTINHNLARAAGEFGIGMGLGSCRGLLYDDHRFKDFNVRPIAGDAAILFANLGVAQVQVLLDEGNEAMIGQLVRTLDLDGLIVHVNPLQEWLQPEGDRFTVSPLETIQALIETLPDLPLIVKEVGQGMGPASLQALLRLPLLALDTAANGGTNFAKLELFRSDDLAREAYSGLTQVGHGAEEMVRQINGLLRSETVPVACQHLIVSGGVQGFLDGYYLTQIAGLPAVYGQASAFLRYAREDYGTLRRFVMTQLRGLELANAYLRPRH</sequence>
<keyword evidence="2" id="KW-0413">Isomerase</keyword>
<feature type="region of interest" description="Disordered" evidence="1">
    <location>
        <begin position="1"/>
        <end position="24"/>
    </location>
</feature>